<evidence type="ECO:0000256" key="10">
    <source>
        <dbReference type="ARBA" id="ARBA00023002"/>
    </source>
</evidence>
<keyword evidence="10" id="KW-0560">Oxidoreductase</keyword>
<dbReference type="AlphaFoldDB" id="A0A2H1V361"/>
<evidence type="ECO:0000256" key="8">
    <source>
        <dbReference type="ARBA" id="ARBA00022824"/>
    </source>
</evidence>
<dbReference type="GO" id="GO:0005506">
    <property type="term" value="F:iron ion binding"/>
    <property type="evidence" value="ECO:0007669"/>
    <property type="project" value="InterPro"/>
</dbReference>
<name>A0A2H1V361_SPOFR</name>
<proteinExistence type="inferred from homology"/>
<dbReference type="PANTHER" id="PTHR24291">
    <property type="entry name" value="CYTOCHROME P450 FAMILY 4"/>
    <property type="match status" value="1"/>
</dbReference>
<evidence type="ECO:0000256" key="13">
    <source>
        <dbReference type="ARBA" id="ARBA00023136"/>
    </source>
</evidence>
<evidence type="ECO:0000256" key="12">
    <source>
        <dbReference type="ARBA" id="ARBA00023033"/>
    </source>
</evidence>
<dbReference type="EMBL" id="ODYU01000302">
    <property type="protein sequence ID" value="SOQ34812.1"/>
    <property type="molecule type" value="Genomic_DNA"/>
</dbReference>
<keyword evidence="6" id="KW-0349">Heme</keyword>
<sequence>MGECVLQRLTQPWLADEVVYSLSANARREKFIVKKLHNFTKQIVEKRREKRMLNSKNAVEGNVYEKKIKPALLDLLLDEEEQGNIDNDGVLEEVDTFLFEGHDTTASALTFMVMRIANEPVAQTVYTKN</sequence>
<evidence type="ECO:0000256" key="11">
    <source>
        <dbReference type="ARBA" id="ARBA00023004"/>
    </source>
</evidence>
<organism evidence="14">
    <name type="scientific">Spodoptera frugiperda</name>
    <name type="common">Fall armyworm</name>
    <dbReference type="NCBI Taxonomy" id="7108"/>
    <lineage>
        <taxon>Eukaryota</taxon>
        <taxon>Metazoa</taxon>
        <taxon>Ecdysozoa</taxon>
        <taxon>Arthropoda</taxon>
        <taxon>Hexapoda</taxon>
        <taxon>Insecta</taxon>
        <taxon>Pterygota</taxon>
        <taxon>Neoptera</taxon>
        <taxon>Endopterygota</taxon>
        <taxon>Lepidoptera</taxon>
        <taxon>Glossata</taxon>
        <taxon>Ditrysia</taxon>
        <taxon>Noctuoidea</taxon>
        <taxon>Noctuidae</taxon>
        <taxon>Amphipyrinae</taxon>
        <taxon>Spodoptera</taxon>
    </lineage>
</organism>
<evidence type="ECO:0000256" key="7">
    <source>
        <dbReference type="ARBA" id="ARBA00022723"/>
    </source>
</evidence>
<gene>
    <name evidence="14" type="primary">SFRICE020009.2</name>
    <name evidence="14" type="ORF">SFRICE_020009.2</name>
</gene>
<evidence type="ECO:0000256" key="6">
    <source>
        <dbReference type="ARBA" id="ARBA00022617"/>
    </source>
</evidence>
<accession>A0A2H1V361</accession>
<dbReference type="PANTHER" id="PTHR24291:SF189">
    <property type="entry name" value="CYTOCHROME P450 4C3-RELATED"/>
    <property type="match status" value="1"/>
</dbReference>
<keyword evidence="7" id="KW-0479">Metal-binding</keyword>
<comment type="similarity">
    <text evidence="5">Belongs to the cytochrome P450 family.</text>
</comment>
<evidence type="ECO:0000313" key="14">
    <source>
        <dbReference type="EMBL" id="SOQ34812.1"/>
    </source>
</evidence>
<dbReference type="InterPro" id="IPR036396">
    <property type="entry name" value="Cyt_P450_sf"/>
</dbReference>
<comment type="function">
    <text evidence="2">May be involved in the metabolism of insect hormones and in the breakdown of synthetic insecticides.</text>
</comment>
<evidence type="ECO:0000256" key="2">
    <source>
        <dbReference type="ARBA" id="ARBA00003690"/>
    </source>
</evidence>
<evidence type="ECO:0000256" key="3">
    <source>
        <dbReference type="ARBA" id="ARBA00004174"/>
    </source>
</evidence>
<evidence type="ECO:0000256" key="4">
    <source>
        <dbReference type="ARBA" id="ARBA00004406"/>
    </source>
</evidence>
<protein>
    <submittedName>
        <fullName evidence="14">SFRICE020009.2</fullName>
    </submittedName>
</protein>
<reference evidence="14" key="1">
    <citation type="submission" date="2016-07" db="EMBL/GenBank/DDBJ databases">
        <authorList>
            <person name="Bretaudeau A."/>
        </authorList>
    </citation>
    <scope>NUCLEOTIDE SEQUENCE</scope>
    <source>
        <strain evidence="14">Rice</strain>
        <tissue evidence="14">Whole body</tissue>
    </source>
</reference>
<keyword evidence="9" id="KW-0492">Microsome</keyword>
<dbReference type="InterPro" id="IPR001128">
    <property type="entry name" value="Cyt_P450"/>
</dbReference>
<evidence type="ECO:0000256" key="5">
    <source>
        <dbReference type="ARBA" id="ARBA00010617"/>
    </source>
</evidence>
<comment type="subcellular location">
    <subcellularLocation>
        <location evidence="4">Endoplasmic reticulum membrane</location>
        <topology evidence="4">Peripheral membrane protein</topology>
    </subcellularLocation>
    <subcellularLocation>
        <location evidence="3">Microsome membrane</location>
        <topology evidence="3">Peripheral membrane protein</topology>
    </subcellularLocation>
</comment>
<dbReference type="Pfam" id="PF00067">
    <property type="entry name" value="p450"/>
    <property type="match status" value="1"/>
</dbReference>
<dbReference type="GO" id="GO:0005789">
    <property type="term" value="C:endoplasmic reticulum membrane"/>
    <property type="evidence" value="ECO:0007669"/>
    <property type="project" value="UniProtKB-SubCell"/>
</dbReference>
<keyword evidence="8" id="KW-0256">Endoplasmic reticulum</keyword>
<comment type="cofactor">
    <cofactor evidence="1">
        <name>heme</name>
        <dbReference type="ChEBI" id="CHEBI:30413"/>
    </cofactor>
</comment>
<keyword evidence="11" id="KW-0408">Iron</keyword>
<evidence type="ECO:0000256" key="9">
    <source>
        <dbReference type="ARBA" id="ARBA00022848"/>
    </source>
</evidence>
<dbReference type="InterPro" id="IPR050196">
    <property type="entry name" value="Cytochrome_P450_Monoox"/>
</dbReference>
<dbReference type="GO" id="GO:0004497">
    <property type="term" value="F:monooxygenase activity"/>
    <property type="evidence" value="ECO:0007669"/>
    <property type="project" value="UniProtKB-KW"/>
</dbReference>
<keyword evidence="12" id="KW-0503">Monooxygenase</keyword>
<dbReference type="GO" id="GO:0020037">
    <property type="term" value="F:heme binding"/>
    <property type="evidence" value="ECO:0007669"/>
    <property type="project" value="InterPro"/>
</dbReference>
<dbReference type="SUPFAM" id="SSF48264">
    <property type="entry name" value="Cytochrome P450"/>
    <property type="match status" value="1"/>
</dbReference>
<dbReference type="Gene3D" id="1.10.630.10">
    <property type="entry name" value="Cytochrome P450"/>
    <property type="match status" value="1"/>
</dbReference>
<keyword evidence="13" id="KW-0472">Membrane</keyword>
<dbReference type="GO" id="GO:0016705">
    <property type="term" value="F:oxidoreductase activity, acting on paired donors, with incorporation or reduction of molecular oxygen"/>
    <property type="evidence" value="ECO:0007669"/>
    <property type="project" value="InterPro"/>
</dbReference>
<evidence type="ECO:0000256" key="1">
    <source>
        <dbReference type="ARBA" id="ARBA00001971"/>
    </source>
</evidence>